<organism evidence="2 3">
    <name type="scientific">Dipteronia sinensis</name>
    <dbReference type="NCBI Taxonomy" id="43782"/>
    <lineage>
        <taxon>Eukaryota</taxon>
        <taxon>Viridiplantae</taxon>
        <taxon>Streptophyta</taxon>
        <taxon>Embryophyta</taxon>
        <taxon>Tracheophyta</taxon>
        <taxon>Spermatophyta</taxon>
        <taxon>Magnoliopsida</taxon>
        <taxon>eudicotyledons</taxon>
        <taxon>Gunneridae</taxon>
        <taxon>Pentapetalae</taxon>
        <taxon>rosids</taxon>
        <taxon>malvids</taxon>
        <taxon>Sapindales</taxon>
        <taxon>Sapindaceae</taxon>
        <taxon>Hippocastanoideae</taxon>
        <taxon>Acereae</taxon>
        <taxon>Dipteronia</taxon>
    </lineage>
</organism>
<evidence type="ECO:0000313" key="2">
    <source>
        <dbReference type="EMBL" id="KAK3226104.1"/>
    </source>
</evidence>
<sequence>MGVGERLKAEGSPIEGVANVEDAGETDKEPLEDTREPEVATVGIPSDIPIIPSVLRRTCALGIVVDP</sequence>
<feature type="compositionally biased region" description="Basic and acidic residues" evidence="1">
    <location>
        <begin position="25"/>
        <end position="38"/>
    </location>
</feature>
<dbReference type="Proteomes" id="UP001281410">
    <property type="component" value="Unassembled WGS sequence"/>
</dbReference>
<protein>
    <submittedName>
        <fullName evidence="2">Uncharacterized protein</fullName>
    </submittedName>
</protein>
<gene>
    <name evidence="2" type="ORF">Dsin_005966</name>
</gene>
<name>A0AAE0EFE6_9ROSI</name>
<feature type="region of interest" description="Disordered" evidence="1">
    <location>
        <begin position="1"/>
        <end position="40"/>
    </location>
</feature>
<reference evidence="2" key="1">
    <citation type="journal article" date="2023" name="Plant J.">
        <title>Genome sequences and population genomics provide insights into the demographic history, inbreeding, and mutation load of two 'living fossil' tree species of Dipteronia.</title>
        <authorList>
            <person name="Feng Y."/>
            <person name="Comes H.P."/>
            <person name="Chen J."/>
            <person name="Zhu S."/>
            <person name="Lu R."/>
            <person name="Zhang X."/>
            <person name="Li P."/>
            <person name="Qiu J."/>
            <person name="Olsen K.M."/>
            <person name="Qiu Y."/>
        </authorList>
    </citation>
    <scope>NUCLEOTIDE SEQUENCE</scope>
    <source>
        <strain evidence="2">NBL</strain>
    </source>
</reference>
<comment type="caution">
    <text evidence="2">The sequence shown here is derived from an EMBL/GenBank/DDBJ whole genome shotgun (WGS) entry which is preliminary data.</text>
</comment>
<dbReference type="EMBL" id="JANJYJ010000002">
    <property type="protein sequence ID" value="KAK3226104.1"/>
    <property type="molecule type" value="Genomic_DNA"/>
</dbReference>
<evidence type="ECO:0000256" key="1">
    <source>
        <dbReference type="SAM" id="MobiDB-lite"/>
    </source>
</evidence>
<evidence type="ECO:0000313" key="3">
    <source>
        <dbReference type="Proteomes" id="UP001281410"/>
    </source>
</evidence>
<dbReference type="AlphaFoldDB" id="A0AAE0EFE6"/>
<proteinExistence type="predicted"/>
<accession>A0AAE0EFE6</accession>
<keyword evidence="3" id="KW-1185">Reference proteome</keyword>